<reference evidence="2 3" key="1">
    <citation type="submission" date="2020-08" db="EMBL/GenBank/DDBJ databases">
        <title>Genomic Encyclopedia of Type Strains, Phase IV (KMG-IV): sequencing the most valuable type-strain genomes for metagenomic binning, comparative biology and taxonomic classification.</title>
        <authorList>
            <person name="Goeker M."/>
        </authorList>
    </citation>
    <scope>NUCLEOTIDE SEQUENCE [LARGE SCALE GENOMIC DNA]</scope>
    <source>
        <strain evidence="2 3">DSM 21255</strain>
    </source>
</reference>
<protein>
    <submittedName>
        <fullName evidence="2">Competence protein ComEC</fullName>
    </submittedName>
</protein>
<dbReference type="Gene3D" id="3.60.15.10">
    <property type="entry name" value="Ribonuclease Z/Hydroxyacylglutathione hydrolase-like"/>
    <property type="match status" value="1"/>
</dbReference>
<dbReference type="InterPro" id="IPR001279">
    <property type="entry name" value="Metallo-B-lactamas"/>
</dbReference>
<dbReference type="EMBL" id="JACHHI010000001">
    <property type="protein sequence ID" value="MBB6477311.1"/>
    <property type="molecule type" value="Genomic_DNA"/>
</dbReference>
<dbReference type="Pfam" id="PF00753">
    <property type="entry name" value="Lactamase_B"/>
    <property type="match status" value="1"/>
</dbReference>
<dbReference type="RefSeq" id="WP_159821785.1">
    <property type="nucleotide sequence ID" value="NZ_CABWNB010000001.1"/>
</dbReference>
<dbReference type="OrthoDB" id="9761531at2"/>
<evidence type="ECO:0000313" key="3">
    <source>
        <dbReference type="Proteomes" id="UP000591941"/>
    </source>
</evidence>
<dbReference type="InterPro" id="IPR035681">
    <property type="entry name" value="ComA-like_MBL"/>
</dbReference>
<proteinExistence type="predicted"/>
<dbReference type="PANTHER" id="PTHR30619">
    <property type="entry name" value="DNA INTERNALIZATION/COMPETENCE PROTEIN COMEC/REC2"/>
    <property type="match status" value="1"/>
</dbReference>
<dbReference type="InterPro" id="IPR036866">
    <property type="entry name" value="RibonucZ/Hydroxyglut_hydro"/>
</dbReference>
<keyword evidence="3" id="KW-1185">Reference proteome</keyword>
<organism evidence="2 3">
    <name type="scientific">Negativicoccus succinicivorans</name>
    <dbReference type="NCBI Taxonomy" id="620903"/>
    <lineage>
        <taxon>Bacteria</taxon>
        <taxon>Bacillati</taxon>
        <taxon>Bacillota</taxon>
        <taxon>Negativicutes</taxon>
        <taxon>Veillonellales</taxon>
        <taxon>Veillonellaceae</taxon>
        <taxon>Negativicoccus</taxon>
    </lineage>
</organism>
<sequence>MRKSIFILIVTAFIMLLTGCQHVIPSGGSPFDLQAQRKFPNPFSSLTESKELVIRCLDIGQGDATLIEWQGKWTLIDTGDVEHRSALTQYLDRYGVKEVENLIITHPDGDHLGGAYAVLKHVPVQHVFDDGLTKTNAIYRTYLKTLAKKGLRPYVLTQGMQIDLGAGVYFDVLGPTENVMYKKGMPDYNNHSIVMKLVANQFTMLFTGDAEKLQEHELLQAHGKKLAATVLKVGHHGSKTGTTESFLAAVRPQVATISSGRGNPYGVPHAPVLKRLQKRGIRIYRTDRNGTITVRTDGNTYTVEGEYNEADPTRY</sequence>
<dbReference type="Proteomes" id="UP000591941">
    <property type="component" value="Unassembled WGS sequence"/>
</dbReference>
<dbReference type="GeneID" id="93485623"/>
<dbReference type="InterPro" id="IPR052159">
    <property type="entry name" value="Competence_DNA_uptake"/>
</dbReference>
<feature type="domain" description="Metallo-beta-lactamase" evidence="1">
    <location>
        <begin position="61"/>
        <end position="261"/>
    </location>
</feature>
<comment type="caution">
    <text evidence="2">The sequence shown here is derived from an EMBL/GenBank/DDBJ whole genome shotgun (WGS) entry which is preliminary data.</text>
</comment>
<dbReference type="SUPFAM" id="SSF56281">
    <property type="entry name" value="Metallo-hydrolase/oxidoreductase"/>
    <property type="match status" value="1"/>
</dbReference>
<accession>A0A841R1N9</accession>
<dbReference type="PROSITE" id="PS51257">
    <property type="entry name" value="PROKAR_LIPOPROTEIN"/>
    <property type="match status" value="1"/>
</dbReference>
<evidence type="ECO:0000259" key="1">
    <source>
        <dbReference type="SMART" id="SM00849"/>
    </source>
</evidence>
<gene>
    <name evidence="2" type="ORF">HNR45_000333</name>
</gene>
<dbReference type="AlphaFoldDB" id="A0A841R1N9"/>
<dbReference type="CDD" id="cd07731">
    <property type="entry name" value="ComA-like_MBL-fold"/>
    <property type="match status" value="1"/>
</dbReference>
<dbReference type="SMART" id="SM00849">
    <property type="entry name" value="Lactamase_B"/>
    <property type="match status" value="1"/>
</dbReference>
<name>A0A841R1N9_9FIRM</name>
<evidence type="ECO:0000313" key="2">
    <source>
        <dbReference type="EMBL" id="MBB6477311.1"/>
    </source>
</evidence>
<dbReference type="PANTHER" id="PTHR30619:SF1">
    <property type="entry name" value="RECOMBINATION PROTEIN 2"/>
    <property type="match status" value="1"/>
</dbReference>